<keyword evidence="8" id="KW-0210">Decarboxylase</keyword>
<evidence type="ECO:0000313" key="19">
    <source>
        <dbReference type="EMBL" id="OAO14613.1"/>
    </source>
</evidence>
<dbReference type="GO" id="GO:0042732">
    <property type="term" value="P:D-xylose metabolic process"/>
    <property type="evidence" value="ECO:0007669"/>
    <property type="project" value="InterPro"/>
</dbReference>
<evidence type="ECO:0000256" key="7">
    <source>
        <dbReference type="ARBA" id="ARBA00022692"/>
    </source>
</evidence>
<dbReference type="AlphaFoldDB" id="A0A196SC80"/>
<evidence type="ECO:0000256" key="6">
    <source>
        <dbReference type="ARBA" id="ARBA00018816"/>
    </source>
</evidence>
<dbReference type="InterPro" id="IPR016040">
    <property type="entry name" value="NAD(P)-bd_dom"/>
</dbReference>
<comment type="subcellular location">
    <subcellularLocation>
        <location evidence="2">Golgi apparatus</location>
        <location evidence="2">Golgi stack membrane</location>
        <topology evidence="2">Single-pass type II membrane protein</topology>
    </subcellularLocation>
</comment>
<keyword evidence="11" id="KW-0520">NAD</keyword>
<dbReference type="UniPathway" id="UPA00796">
    <property type="reaction ID" value="UER00771"/>
</dbReference>
<keyword evidence="15" id="KW-0456">Lyase</keyword>
<comment type="catalytic activity">
    <reaction evidence="17">
        <text>UDP-alpha-D-glucuronate + H(+) = UDP-alpha-D-xylose + CO2</text>
        <dbReference type="Rhea" id="RHEA:23916"/>
        <dbReference type="ChEBI" id="CHEBI:15378"/>
        <dbReference type="ChEBI" id="CHEBI:16526"/>
        <dbReference type="ChEBI" id="CHEBI:57632"/>
        <dbReference type="ChEBI" id="CHEBI:58052"/>
        <dbReference type="EC" id="4.1.1.35"/>
    </reaction>
    <physiologicalReaction direction="left-to-right" evidence="17">
        <dbReference type="Rhea" id="RHEA:23917"/>
    </physiologicalReaction>
</comment>
<evidence type="ECO:0000256" key="3">
    <source>
        <dbReference type="ARBA" id="ARBA00005100"/>
    </source>
</evidence>
<evidence type="ECO:0000256" key="17">
    <source>
        <dbReference type="ARBA" id="ARBA00049410"/>
    </source>
</evidence>
<keyword evidence="14" id="KW-0325">Glycoprotein</keyword>
<keyword evidence="20" id="KW-1185">Reference proteome</keyword>
<dbReference type="PANTHER" id="PTHR43078:SF6">
    <property type="entry name" value="UDP-GLUCURONIC ACID DECARBOXYLASE 1"/>
    <property type="match status" value="1"/>
</dbReference>
<protein>
    <recommendedName>
        <fullName evidence="6">UDP-glucuronic acid decarboxylase 1</fullName>
        <ecNumber evidence="5">4.1.1.35</ecNumber>
    </recommendedName>
    <alternativeName>
        <fullName evidence="16">UDP-glucuronate decarboxylase 1</fullName>
    </alternativeName>
</protein>
<comment type="cofactor">
    <cofactor evidence="1">
        <name>NAD(+)</name>
        <dbReference type="ChEBI" id="CHEBI:57540"/>
    </cofactor>
</comment>
<evidence type="ECO:0000256" key="12">
    <source>
        <dbReference type="ARBA" id="ARBA00023034"/>
    </source>
</evidence>
<evidence type="ECO:0000256" key="10">
    <source>
        <dbReference type="ARBA" id="ARBA00022989"/>
    </source>
</evidence>
<evidence type="ECO:0000259" key="18">
    <source>
        <dbReference type="Pfam" id="PF16363"/>
    </source>
</evidence>
<comment type="caution">
    <text evidence="19">The sequence shown here is derived from an EMBL/GenBank/DDBJ whole genome shotgun (WGS) entry which is preliminary data.</text>
</comment>
<name>A0A196SC80_BLAHN</name>
<keyword evidence="10" id="KW-1133">Transmembrane helix</keyword>
<dbReference type="STRING" id="478820.A0A196SC80"/>
<evidence type="ECO:0000256" key="13">
    <source>
        <dbReference type="ARBA" id="ARBA00023136"/>
    </source>
</evidence>
<comment type="pathway">
    <text evidence="3">Nucleotide-sugar biosynthesis; UDP-alpha-D-xylose biosynthesis; UDP-alpha-D-xylose from UDP-alpha-D-glucuronate: step 1/1.</text>
</comment>
<comment type="similarity">
    <text evidence="4">Belongs to the NAD(P)-dependent epimerase/dehydratase family. UDP-glucuronic acid decarboxylase subfamily.</text>
</comment>
<dbReference type="SUPFAM" id="SSF51735">
    <property type="entry name" value="NAD(P)-binding Rossmann-fold domains"/>
    <property type="match status" value="1"/>
</dbReference>
<dbReference type="OrthoDB" id="331544at2759"/>
<dbReference type="PANTHER" id="PTHR43078">
    <property type="entry name" value="UDP-GLUCURONIC ACID DECARBOXYLASE-RELATED"/>
    <property type="match status" value="1"/>
</dbReference>
<dbReference type="GO" id="GO:0033320">
    <property type="term" value="P:UDP-D-xylose biosynthetic process"/>
    <property type="evidence" value="ECO:0007669"/>
    <property type="project" value="UniProtKB-UniPathway"/>
</dbReference>
<evidence type="ECO:0000256" key="16">
    <source>
        <dbReference type="ARBA" id="ARBA00031585"/>
    </source>
</evidence>
<feature type="domain" description="NAD(P)-binding" evidence="18">
    <location>
        <begin position="21"/>
        <end position="314"/>
    </location>
</feature>
<evidence type="ECO:0000256" key="11">
    <source>
        <dbReference type="ARBA" id="ARBA00023027"/>
    </source>
</evidence>
<keyword evidence="13" id="KW-0472">Membrane</keyword>
<dbReference type="GO" id="GO:0070403">
    <property type="term" value="F:NAD+ binding"/>
    <property type="evidence" value="ECO:0007669"/>
    <property type="project" value="InterPro"/>
</dbReference>
<keyword evidence="7" id="KW-0812">Transmembrane</keyword>
<dbReference type="Proteomes" id="UP000078348">
    <property type="component" value="Unassembled WGS sequence"/>
</dbReference>
<dbReference type="Pfam" id="PF16363">
    <property type="entry name" value="GDP_Man_Dehyd"/>
    <property type="match status" value="1"/>
</dbReference>
<dbReference type="CDD" id="cd05230">
    <property type="entry name" value="UGD_SDR_e"/>
    <property type="match status" value="1"/>
</dbReference>
<evidence type="ECO:0000256" key="4">
    <source>
        <dbReference type="ARBA" id="ARBA00007505"/>
    </source>
</evidence>
<dbReference type="InterPro" id="IPR036291">
    <property type="entry name" value="NAD(P)-bd_dom_sf"/>
</dbReference>
<evidence type="ECO:0000256" key="1">
    <source>
        <dbReference type="ARBA" id="ARBA00001911"/>
    </source>
</evidence>
<keyword evidence="9" id="KW-0735">Signal-anchor</keyword>
<dbReference type="EC" id="4.1.1.35" evidence="5"/>
<keyword evidence="12" id="KW-0333">Golgi apparatus</keyword>
<evidence type="ECO:0000256" key="8">
    <source>
        <dbReference type="ARBA" id="ARBA00022793"/>
    </source>
</evidence>
<evidence type="ECO:0000256" key="14">
    <source>
        <dbReference type="ARBA" id="ARBA00023180"/>
    </source>
</evidence>
<dbReference type="EMBL" id="LXWW01000228">
    <property type="protein sequence ID" value="OAO14613.1"/>
    <property type="molecule type" value="Genomic_DNA"/>
</dbReference>
<dbReference type="InterPro" id="IPR044516">
    <property type="entry name" value="UXS-like"/>
</dbReference>
<evidence type="ECO:0000256" key="15">
    <source>
        <dbReference type="ARBA" id="ARBA00023239"/>
    </source>
</evidence>
<proteinExistence type="inferred from homology"/>
<reference evidence="19 20" key="1">
    <citation type="submission" date="2016-05" db="EMBL/GenBank/DDBJ databases">
        <title>Nuclear genome of Blastocystis sp. subtype 1 NandII.</title>
        <authorList>
            <person name="Gentekaki E."/>
            <person name="Curtis B."/>
            <person name="Stairs C."/>
            <person name="Eme L."/>
            <person name="Herman E."/>
            <person name="Klimes V."/>
            <person name="Arias M.C."/>
            <person name="Elias M."/>
            <person name="Hilliou F."/>
            <person name="Klute M."/>
            <person name="Malik S.-B."/>
            <person name="Pightling A."/>
            <person name="Rachubinski R."/>
            <person name="Salas D."/>
            <person name="Schlacht A."/>
            <person name="Suga H."/>
            <person name="Archibald J."/>
            <person name="Ball S.G."/>
            <person name="Clark G."/>
            <person name="Dacks J."/>
            <person name="Van Der Giezen M."/>
            <person name="Tsaousis A."/>
            <person name="Roger A."/>
        </authorList>
    </citation>
    <scope>NUCLEOTIDE SEQUENCE [LARGE SCALE GENOMIC DNA]</scope>
    <source>
        <strain evidence="20">ATCC 50177 / NandII</strain>
    </source>
</reference>
<dbReference type="GO" id="GO:0032580">
    <property type="term" value="C:Golgi cisterna membrane"/>
    <property type="evidence" value="ECO:0007669"/>
    <property type="project" value="UniProtKB-SubCell"/>
</dbReference>
<evidence type="ECO:0000256" key="2">
    <source>
        <dbReference type="ARBA" id="ARBA00004447"/>
    </source>
</evidence>
<accession>A0A196SC80</accession>
<dbReference type="FunFam" id="3.40.50.720:FF:000065">
    <property type="entry name" value="UDP-glucuronic acid decarboxylase 1"/>
    <property type="match status" value="1"/>
</dbReference>
<gene>
    <name evidence="19" type="ORF">AV274_3656</name>
</gene>
<evidence type="ECO:0000256" key="9">
    <source>
        <dbReference type="ARBA" id="ARBA00022968"/>
    </source>
</evidence>
<dbReference type="GO" id="GO:0048040">
    <property type="term" value="F:UDP-glucuronate decarboxylase activity"/>
    <property type="evidence" value="ECO:0007669"/>
    <property type="project" value="UniProtKB-EC"/>
</dbReference>
<dbReference type="Gene3D" id="3.40.50.720">
    <property type="entry name" value="NAD(P)-binding Rossmann-like Domain"/>
    <property type="match status" value="1"/>
</dbReference>
<organism evidence="19 20">
    <name type="scientific">Blastocystis sp. subtype 1 (strain ATCC 50177 / NandII)</name>
    <dbReference type="NCBI Taxonomy" id="478820"/>
    <lineage>
        <taxon>Eukaryota</taxon>
        <taxon>Sar</taxon>
        <taxon>Stramenopiles</taxon>
        <taxon>Bigyra</taxon>
        <taxon>Opalozoa</taxon>
        <taxon>Opalinata</taxon>
        <taxon>Blastocystidae</taxon>
        <taxon>Blastocystis</taxon>
    </lineage>
</organism>
<sequence>MSVPPSFGSQHKVMSGKKRIMVCGGAGFIGCHLCTRLVEMGHEVICVDNLLTGSKENIKHLLGKENFDFILHDIRQPIFMEVDEIYNLACPAAPIHYQTYPIKTFECSVLGILNLLHLARDTGCRLLHASTSEVYGDPLVHPQTEEYHGNVNPIGPRSCYDEGKRAAESILFDYYRTYNLDIRVVRIFNTYGPFMHPYDGRVVTNFIRQALRGEDITIYGDGSQTRSFQYIDDLINGLVLMMEKDDVIGPFNLGNPVEFTVKELAEKVVKLTGSKSKIVYMPLPKDDPCKRKPDITRARNALGWEPKVQLDEGLVKVVEYMKTINWANVRMPNLVNNMDTIMKPKI</sequence>
<evidence type="ECO:0000313" key="20">
    <source>
        <dbReference type="Proteomes" id="UP000078348"/>
    </source>
</evidence>
<evidence type="ECO:0000256" key="5">
    <source>
        <dbReference type="ARBA" id="ARBA00012290"/>
    </source>
</evidence>